<evidence type="ECO:0000256" key="2">
    <source>
        <dbReference type="ARBA" id="ARBA00023136"/>
    </source>
</evidence>
<gene>
    <name evidence="4" type="primary">lptE_5</name>
    <name evidence="4" type="ORF">GALL_202500</name>
</gene>
<organism evidence="4">
    <name type="scientific">mine drainage metagenome</name>
    <dbReference type="NCBI Taxonomy" id="410659"/>
    <lineage>
        <taxon>unclassified sequences</taxon>
        <taxon>metagenomes</taxon>
        <taxon>ecological metagenomes</taxon>
    </lineage>
</organism>
<reference evidence="4" key="1">
    <citation type="submission" date="2016-10" db="EMBL/GenBank/DDBJ databases">
        <title>Sequence of Gallionella enrichment culture.</title>
        <authorList>
            <person name="Poehlein A."/>
            <person name="Muehling M."/>
            <person name="Daniel R."/>
        </authorList>
    </citation>
    <scope>NUCLEOTIDE SEQUENCE</scope>
</reference>
<dbReference type="Pfam" id="PF04390">
    <property type="entry name" value="LptE"/>
    <property type="match status" value="1"/>
</dbReference>
<dbReference type="PANTHER" id="PTHR38098:SF1">
    <property type="entry name" value="LPS-ASSEMBLY LIPOPROTEIN LPTE"/>
    <property type="match status" value="1"/>
</dbReference>
<dbReference type="AlphaFoldDB" id="A0A1J5S0F4"/>
<dbReference type="HAMAP" id="MF_01186">
    <property type="entry name" value="LPS_assembly_LptE"/>
    <property type="match status" value="1"/>
</dbReference>
<proteinExistence type="inferred from homology"/>
<dbReference type="InterPro" id="IPR007485">
    <property type="entry name" value="LPS_assembly_LptE"/>
</dbReference>
<evidence type="ECO:0000313" key="4">
    <source>
        <dbReference type="EMBL" id="OIQ97780.1"/>
    </source>
</evidence>
<dbReference type="GO" id="GO:0001530">
    <property type="term" value="F:lipopolysaccharide binding"/>
    <property type="evidence" value="ECO:0007669"/>
    <property type="project" value="TreeGrafter"/>
</dbReference>
<evidence type="ECO:0000256" key="3">
    <source>
        <dbReference type="ARBA" id="ARBA00023237"/>
    </source>
</evidence>
<dbReference type="GO" id="GO:0043165">
    <property type="term" value="P:Gram-negative-bacterium-type cell outer membrane assembly"/>
    <property type="evidence" value="ECO:0007669"/>
    <property type="project" value="InterPro"/>
</dbReference>
<keyword evidence="3" id="KW-0998">Cell outer membrane</keyword>
<evidence type="ECO:0000256" key="1">
    <source>
        <dbReference type="ARBA" id="ARBA00022729"/>
    </source>
</evidence>
<dbReference type="PROSITE" id="PS51257">
    <property type="entry name" value="PROKAR_LIPOPROTEIN"/>
    <property type="match status" value="1"/>
</dbReference>
<comment type="caution">
    <text evidence="4">The sequence shown here is derived from an EMBL/GenBank/DDBJ whole genome shotgun (WGS) entry which is preliminary data.</text>
</comment>
<accession>A0A1J5S0F4</accession>
<dbReference type="EMBL" id="MLJW01000128">
    <property type="protein sequence ID" value="OIQ97780.1"/>
    <property type="molecule type" value="Genomic_DNA"/>
</dbReference>
<keyword evidence="2" id="KW-0472">Membrane</keyword>
<dbReference type="GO" id="GO:1990351">
    <property type="term" value="C:transporter complex"/>
    <property type="evidence" value="ECO:0007669"/>
    <property type="project" value="TreeGrafter"/>
</dbReference>
<protein>
    <submittedName>
        <fullName evidence="4">LPS-assembly lipoprotein LptE</fullName>
    </submittedName>
</protein>
<dbReference type="GO" id="GO:0015920">
    <property type="term" value="P:lipopolysaccharide transport"/>
    <property type="evidence" value="ECO:0007669"/>
    <property type="project" value="TreeGrafter"/>
</dbReference>
<dbReference type="PANTHER" id="PTHR38098">
    <property type="entry name" value="LPS-ASSEMBLY LIPOPROTEIN LPTE"/>
    <property type="match status" value="1"/>
</dbReference>
<name>A0A1J5S0F4_9ZZZZ</name>
<sequence>MRRAIALLSLLLLAACGFQLRGTYQLPFQTLYISLPETSELNALLKRSIVAGSSVRVVDTQKDAQATFLVQSDNQTKNILSISAAGQAQEYQLVRDFRFRLIDSKGRDWLPPSHIVLTRDITFNNDLVLSKASEEVLLWRDIQHDLVQQVLRRLAAAKAPA</sequence>
<keyword evidence="1" id="KW-0732">Signal</keyword>
<dbReference type="GO" id="GO:0019867">
    <property type="term" value="C:outer membrane"/>
    <property type="evidence" value="ECO:0007669"/>
    <property type="project" value="InterPro"/>
</dbReference>
<dbReference type="Gene3D" id="3.30.160.150">
    <property type="entry name" value="Lipoprotein like domain"/>
    <property type="match status" value="1"/>
</dbReference>
<keyword evidence="4" id="KW-0449">Lipoprotein</keyword>